<dbReference type="EMBL" id="CP106878">
    <property type="protein sequence ID" value="WAA10144.1"/>
    <property type="molecule type" value="Genomic_DNA"/>
</dbReference>
<comment type="subcellular location">
    <subcellularLocation>
        <location evidence="1">Cell membrane</location>
        <topology evidence="1">Multi-pass membrane protein</topology>
    </subcellularLocation>
</comment>
<evidence type="ECO:0000259" key="7">
    <source>
        <dbReference type="PROSITE" id="PS50156"/>
    </source>
</evidence>
<evidence type="ECO:0000256" key="2">
    <source>
        <dbReference type="ARBA" id="ARBA00022475"/>
    </source>
</evidence>
<feature type="transmembrane region" description="Helical" evidence="6">
    <location>
        <begin position="349"/>
        <end position="367"/>
    </location>
</feature>
<feature type="transmembrane region" description="Helical" evidence="6">
    <location>
        <begin position="567"/>
        <end position="592"/>
    </location>
</feature>
<dbReference type="Proteomes" id="UP001164718">
    <property type="component" value="Chromosome"/>
</dbReference>
<organism evidence="8 9">
    <name type="scientific">Fervidibacillus albus</name>
    <dbReference type="NCBI Taxonomy" id="2980026"/>
    <lineage>
        <taxon>Bacteria</taxon>
        <taxon>Bacillati</taxon>
        <taxon>Bacillota</taxon>
        <taxon>Bacilli</taxon>
        <taxon>Bacillales</taxon>
        <taxon>Bacillaceae</taxon>
        <taxon>Fervidibacillus</taxon>
    </lineage>
</organism>
<dbReference type="InterPro" id="IPR000731">
    <property type="entry name" value="SSD"/>
</dbReference>
<keyword evidence="4 6" id="KW-1133">Transmembrane helix</keyword>
<keyword evidence="5 6" id="KW-0472">Membrane</keyword>
<feature type="domain" description="SSD" evidence="7">
    <location>
        <begin position="200"/>
        <end position="323"/>
    </location>
</feature>
<feature type="transmembrane region" description="Helical" evidence="6">
    <location>
        <begin position="541"/>
        <end position="561"/>
    </location>
</feature>
<dbReference type="RefSeq" id="WP_275417929.1">
    <property type="nucleotide sequence ID" value="NZ_CP106878.1"/>
</dbReference>
<feature type="transmembrane region" description="Helical" evidence="6">
    <location>
        <begin position="230"/>
        <end position="249"/>
    </location>
</feature>
<evidence type="ECO:0000256" key="4">
    <source>
        <dbReference type="ARBA" id="ARBA00022989"/>
    </source>
</evidence>
<dbReference type="SUPFAM" id="SSF82866">
    <property type="entry name" value="Multidrug efflux transporter AcrB transmembrane domain"/>
    <property type="match status" value="2"/>
</dbReference>
<name>A0A9E8LV39_9BACI</name>
<evidence type="ECO:0000256" key="6">
    <source>
        <dbReference type="SAM" id="Phobius"/>
    </source>
</evidence>
<evidence type="ECO:0000313" key="9">
    <source>
        <dbReference type="Proteomes" id="UP001164718"/>
    </source>
</evidence>
<protein>
    <submittedName>
        <fullName evidence="8">MMPL family transporter</fullName>
    </submittedName>
</protein>
<dbReference type="GO" id="GO:0005886">
    <property type="term" value="C:plasma membrane"/>
    <property type="evidence" value="ECO:0007669"/>
    <property type="project" value="UniProtKB-SubCell"/>
</dbReference>
<feature type="transmembrane region" description="Helical" evidence="6">
    <location>
        <begin position="645"/>
        <end position="668"/>
    </location>
</feature>
<feature type="transmembrane region" description="Helical" evidence="6">
    <location>
        <begin position="270"/>
        <end position="294"/>
    </location>
</feature>
<proteinExistence type="predicted"/>
<evidence type="ECO:0000256" key="1">
    <source>
        <dbReference type="ARBA" id="ARBA00004651"/>
    </source>
</evidence>
<sequence length="685" mass="77059">MEIDLSTLIIRYRKWIVICFFLFALIGALAQTTVQVNYNLVDYLPPDAPSTVAMDISEQQFTDSVPNATVMIRDVSIVEGLDYQSKLEALEGVSGVTWLDDVLDVKIPLEMAEQGVVDSYYRDRNALLFLRIEQGKEAKVLDRIYGIIGEENAVAGEAVNTAIAQKMAFKETMFATAILIPIILIILLLSTQSWIEPLFFLTTIGISILINFGTNIFLGDISFITQSIAPILQLAVSLDYAIFLLHSFSEHRKTAFNPEKAMKLAIKESFPSIAASASTTFFGFFALTFMNFGIGADLGLNLVKGIFFSFISVVLFLPAFTLTFYRWIDRTKHRTLVPNFKTFGTRIYKLGKPMLLLILLVIIPAFFAQSRTTFLYGVNDQPEYTRAGRDQMEIESVFGKQTPVVLMVPKGDIAKEEALVSAIEEHPEVTGIDSYVKLIGSAIPLEFIDSNVTAHYYSDQLARIIIHSETDVESKETFSFLDDIKRIVHTYYDETYLLGESVSLYDIKHTVERDHRIVNFLTVTAIAIVLLITFRTVSIPVILLFTIQSSVWLNLAVPYFMNTSIMYLGYLLINTIQLAATVDYGILFSETYRTKRRTMSAKQAVIQTTNEKFIAIFISASILSTVGFVLWLTSSNPIVSSVGLLIGRGAFLAFTMVVIVLPTIFVIFDRYIERTTRKENFYKES</sequence>
<feature type="transmembrane region" description="Helical" evidence="6">
    <location>
        <begin position="613"/>
        <end position="633"/>
    </location>
</feature>
<evidence type="ECO:0000256" key="5">
    <source>
        <dbReference type="ARBA" id="ARBA00023136"/>
    </source>
</evidence>
<keyword evidence="3 6" id="KW-0812">Transmembrane</keyword>
<reference evidence="8" key="1">
    <citation type="submission" date="2022-09" db="EMBL/GenBank/DDBJ databases">
        <title>Complete Genomes of Fervidibacillus albus and Fervidibacillus halotolerans isolated from tidal flat sediments.</title>
        <authorList>
            <person name="Kwon K.K."/>
            <person name="Yang S.-H."/>
            <person name="Park M.J."/>
            <person name="Oh H.-M."/>
        </authorList>
    </citation>
    <scope>NUCLEOTIDE SEQUENCE</scope>
    <source>
        <strain evidence="8">MEBiC13591</strain>
    </source>
</reference>
<dbReference type="PANTHER" id="PTHR33406">
    <property type="entry name" value="MEMBRANE PROTEIN MJ1562-RELATED"/>
    <property type="match status" value="1"/>
</dbReference>
<dbReference type="PANTHER" id="PTHR33406:SF13">
    <property type="entry name" value="MEMBRANE PROTEIN YDFJ"/>
    <property type="match status" value="1"/>
</dbReference>
<keyword evidence="9" id="KW-1185">Reference proteome</keyword>
<feature type="transmembrane region" description="Helical" evidence="6">
    <location>
        <begin position="173"/>
        <end position="191"/>
    </location>
</feature>
<dbReference type="PROSITE" id="PS50156">
    <property type="entry name" value="SSD"/>
    <property type="match status" value="1"/>
</dbReference>
<dbReference type="Pfam" id="PF03176">
    <property type="entry name" value="MMPL"/>
    <property type="match status" value="2"/>
</dbReference>
<dbReference type="AlphaFoldDB" id="A0A9E8LV39"/>
<feature type="transmembrane region" description="Helical" evidence="6">
    <location>
        <begin position="306"/>
        <end position="328"/>
    </location>
</feature>
<dbReference type="Gene3D" id="1.20.1640.10">
    <property type="entry name" value="Multidrug efflux transporter AcrB transmembrane domain"/>
    <property type="match status" value="2"/>
</dbReference>
<evidence type="ECO:0000313" key="8">
    <source>
        <dbReference type="EMBL" id="WAA10144.1"/>
    </source>
</evidence>
<dbReference type="InterPro" id="IPR004869">
    <property type="entry name" value="MMPL_dom"/>
</dbReference>
<feature type="transmembrane region" description="Helical" evidence="6">
    <location>
        <begin position="198"/>
        <end position="218"/>
    </location>
</feature>
<gene>
    <name evidence="8" type="ORF">OE104_02015</name>
</gene>
<accession>A0A9E8LV39</accession>
<feature type="transmembrane region" description="Helical" evidence="6">
    <location>
        <begin position="517"/>
        <end position="534"/>
    </location>
</feature>
<dbReference type="KEGG" id="faf:OE104_02015"/>
<evidence type="ECO:0000256" key="3">
    <source>
        <dbReference type="ARBA" id="ARBA00022692"/>
    </source>
</evidence>
<keyword evidence="2" id="KW-1003">Cell membrane</keyword>
<dbReference type="InterPro" id="IPR050545">
    <property type="entry name" value="Mycobact_MmpL"/>
</dbReference>